<accession>A0ABM0JAF3</accession>
<keyword evidence="5 6" id="KW-0472">Membrane</keyword>
<dbReference type="RefSeq" id="XP_005089150.1">
    <property type="nucleotide sequence ID" value="XM_005089093.3"/>
</dbReference>
<evidence type="ECO:0000256" key="1">
    <source>
        <dbReference type="ARBA" id="ARBA00004273"/>
    </source>
</evidence>
<evidence type="ECO:0000256" key="5">
    <source>
        <dbReference type="ARBA" id="ARBA00023136"/>
    </source>
</evidence>
<reference evidence="8" key="1">
    <citation type="submission" date="2025-08" db="UniProtKB">
        <authorList>
            <consortium name="RefSeq"/>
        </authorList>
    </citation>
    <scope>IDENTIFICATION</scope>
</reference>
<protein>
    <submittedName>
        <fullName evidence="8">Uncharacterized protein LOC101858075</fullName>
    </submittedName>
</protein>
<dbReference type="Gene3D" id="4.10.91.10">
    <property type="entry name" value="Cytochrome c oxidase, subunit VIIa"/>
    <property type="match status" value="1"/>
</dbReference>
<dbReference type="InterPro" id="IPR036539">
    <property type="entry name" value="Cyt_c_oxidase_su7a_sf"/>
</dbReference>
<keyword evidence="6" id="KW-0812">Transmembrane</keyword>
<evidence type="ECO:0000256" key="4">
    <source>
        <dbReference type="ARBA" id="ARBA00023128"/>
    </source>
</evidence>
<comment type="similarity">
    <text evidence="2">Belongs to the cytochrome c oxidase VIIa family.</text>
</comment>
<evidence type="ECO:0000256" key="2">
    <source>
        <dbReference type="ARBA" id="ARBA00009331"/>
    </source>
</evidence>
<dbReference type="GeneID" id="101858075"/>
<proteinExistence type="inferred from homology"/>
<gene>
    <name evidence="8" type="primary">LOC101858075</name>
</gene>
<feature type="transmembrane region" description="Helical" evidence="6">
    <location>
        <begin position="103"/>
        <end position="122"/>
    </location>
</feature>
<sequence length="132" mass="14584">MFYKFNSITQNLTSASQDVSMGRPVSVQGLSSSIAETPKTFYDFKQSAVPKKAEARQMSQSAVSGKYPVPNNSAYKKLMALQTRFTAADGKLVWQKLPKDMPLYYLSVGLVSAGVLLTFYTLKQMATPPKNE</sequence>
<dbReference type="Proteomes" id="UP000694888">
    <property type="component" value="Unplaced"/>
</dbReference>
<keyword evidence="7" id="KW-1185">Reference proteome</keyword>
<evidence type="ECO:0000256" key="3">
    <source>
        <dbReference type="ARBA" id="ARBA00022792"/>
    </source>
</evidence>
<keyword evidence="3" id="KW-0999">Mitochondrion inner membrane</keyword>
<evidence type="ECO:0000313" key="7">
    <source>
        <dbReference type="Proteomes" id="UP000694888"/>
    </source>
</evidence>
<comment type="subcellular location">
    <subcellularLocation>
        <location evidence="1">Mitochondrion inner membrane</location>
    </subcellularLocation>
</comment>
<name>A0ABM0JAF3_APLCA</name>
<organism evidence="7 8">
    <name type="scientific">Aplysia californica</name>
    <name type="common">California sea hare</name>
    <dbReference type="NCBI Taxonomy" id="6500"/>
    <lineage>
        <taxon>Eukaryota</taxon>
        <taxon>Metazoa</taxon>
        <taxon>Spiralia</taxon>
        <taxon>Lophotrochozoa</taxon>
        <taxon>Mollusca</taxon>
        <taxon>Gastropoda</taxon>
        <taxon>Heterobranchia</taxon>
        <taxon>Euthyneura</taxon>
        <taxon>Tectipleura</taxon>
        <taxon>Aplysiida</taxon>
        <taxon>Aplysioidea</taxon>
        <taxon>Aplysiidae</taxon>
        <taxon>Aplysia</taxon>
    </lineage>
</organism>
<keyword evidence="6" id="KW-1133">Transmembrane helix</keyword>
<evidence type="ECO:0000313" key="8">
    <source>
        <dbReference type="RefSeq" id="XP_005089150.1"/>
    </source>
</evidence>
<keyword evidence="4" id="KW-0496">Mitochondrion</keyword>
<evidence type="ECO:0000256" key="6">
    <source>
        <dbReference type="SAM" id="Phobius"/>
    </source>
</evidence>